<accession>A0A5N5LKY5</accession>
<comment type="caution">
    <text evidence="3">The sequence shown here is derived from an EMBL/GenBank/DDBJ whole genome shotgun (WGS) entry which is preliminary data.</text>
</comment>
<evidence type="ECO:0008006" key="5">
    <source>
        <dbReference type="Google" id="ProtNLM"/>
    </source>
</evidence>
<feature type="region of interest" description="Disordered" evidence="2">
    <location>
        <begin position="167"/>
        <end position="195"/>
    </location>
</feature>
<organism evidence="3 4">
    <name type="scientific">Pangasianodon hypophthalmus</name>
    <name type="common">Striped catfish</name>
    <name type="synonym">Helicophagus hypophthalmus</name>
    <dbReference type="NCBI Taxonomy" id="310915"/>
    <lineage>
        <taxon>Eukaryota</taxon>
        <taxon>Metazoa</taxon>
        <taxon>Chordata</taxon>
        <taxon>Craniata</taxon>
        <taxon>Vertebrata</taxon>
        <taxon>Euteleostomi</taxon>
        <taxon>Actinopterygii</taxon>
        <taxon>Neopterygii</taxon>
        <taxon>Teleostei</taxon>
        <taxon>Ostariophysi</taxon>
        <taxon>Siluriformes</taxon>
        <taxon>Pangasiidae</taxon>
        <taxon>Pangasianodon</taxon>
    </lineage>
</organism>
<protein>
    <recommendedName>
        <fullName evidence="5">Protein FAM196B</fullName>
    </recommendedName>
</protein>
<dbReference type="PANTHER" id="PTHR28682:SF2">
    <property type="entry name" value="PROTEIN INSYN2B"/>
    <property type="match status" value="1"/>
</dbReference>
<dbReference type="EMBL" id="VFJC01000018">
    <property type="protein sequence ID" value="KAB5543232.1"/>
    <property type="molecule type" value="Genomic_DNA"/>
</dbReference>
<keyword evidence="1" id="KW-0175">Coiled coil</keyword>
<dbReference type="Proteomes" id="UP000327468">
    <property type="component" value="Chromosome 17"/>
</dbReference>
<evidence type="ECO:0000313" key="4">
    <source>
        <dbReference type="Proteomes" id="UP000327468"/>
    </source>
</evidence>
<sequence length="966" mass="105303">MGRRAADLATPVPVSEMPALVGVRDWRTANGEAGLTCAHQCNVGVQTSPAIRTCQESHLVIQSDKRTTIPPNGHIPVEVEGRKAQKRSAFFKHRSLENKVKKGVTFQGVDDDDNDVDACRGNKAEMHSDTQTIHTNTHRANGHVKGKKEFRFTNGSVVDSEVMGGISSDISEGESSTPRLKTTVHSGKRKVPPCSPPHRFPLRICSKCGGRQNPVATVLFTTTKDATSPCSAGSERLRSSPAAPLVSGKETGASLSPPNTETEKYGVTQMNRGPAVTWPPPNLNSNQLLSSTQEGEALKLSKHQSSWRYNGLGLPHIHSDTPVSHTSSADTHTVAGSAIQETGMHTQSDLCSHKPASLSHTLTLQEPRPSILTPYSQQYSSLKTVSQSITLKDTDSTPKKKSHTQSNILTHTSHAAMSNHTNIHPKSSASVHSPIITNDQSLGQSAKPFSTSHPSRDTQVSNGLEIVQNTHSRPSNCLHANPSTKPQSTSQIHSSTHPKLTSTTDCAKHQPAQTHSLTTDMSSPLSLCTTLYSKPSIPLPFTDVKPHSILKNQQSNPSQTSNINVHTSTSLNPCPVTTVSLLTQSNTVTITQAFMEMHSYGMDDPKTDTQSRSLVQLEAHVKSVPEKLADKKKLCKSSSTTLGSANPPYKVATKTVTATKTGCEFVTDVDSGSHVQANCELLATSKSQTVHQQSTPQHPASPAASITPNEPNTMGSLSSQPPRPFHPHPLHPAIKLLIEVTGNKRTNIDSKPNPFLLSSSMPSDQILNSQLHQELETASQTSIVLPVSGPVSNGGYALTHYHPPSLVLLSRSSPESNRGQDLQKRLERVEANLQAKQERVTTLLNIIQDLEMSHALSKGRRCFRTGQDLSDCSTCQETACIIYSVEYDFRQQERRFRDVLEPLDSPVREIWEGVNMDMLSFFTLLKQNQAPSQTSNHTEPGIRSKVKKKKLCRKILSWLPRKVQRK</sequence>
<dbReference type="Pfam" id="PF15265">
    <property type="entry name" value="FAM196"/>
    <property type="match status" value="1"/>
</dbReference>
<feature type="coiled-coil region" evidence="1">
    <location>
        <begin position="819"/>
        <end position="846"/>
    </location>
</feature>
<gene>
    <name evidence="3" type="ORF">PHYPO_G00076780</name>
</gene>
<feature type="compositionally biased region" description="Polar residues" evidence="2">
    <location>
        <begin position="481"/>
        <end position="520"/>
    </location>
</feature>
<name>A0A5N5LKY5_PANHP</name>
<evidence type="ECO:0000256" key="1">
    <source>
        <dbReference type="SAM" id="Coils"/>
    </source>
</evidence>
<dbReference type="PANTHER" id="PTHR28682">
    <property type="entry name" value="INHIBITORY SYNAPTIC FACTOR 2A-RELATED"/>
    <property type="match status" value="1"/>
</dbReference>
<feature type="region of interest" description="Disordered" evidence="2">
    <location>
        <begin position="226"/>
        <end position="264"/>
    </location>
</feature>
<proteinExistence type="predicted"/>
<feature type="region of interest" description="Disordered" evidence="2">
    <location>
        <begin position="439"/>
        <end position="459"/>
    </location>
</feature>
<evidence type="ECO:0000313" key="3">
    <source>
        <dbReference type="EMBL" id="KAB5543232.1"/>
    </source>
</evidence>
<reference evidence="3 4" key="1">
    <citation type="submission" date="2019-06" db="EMBL/GenBank/DDBJ databases">
        <title>A chromosome-scale genome assembly of the striped catfish, Pangasianodon hypophthalmus.</title>
        <authorList>
            <person name="Wen M."/>
            <person name="Zahm M."/>
            <person name="Roques C."/>
            <person name="Cabau C."/>
            <person name="Klopp C."/>
            <person name="Donnadieu C."/>
            <person name="Jouanno E."/>
            <person name="Avarre J.-C."/>
            <person name="Campet M."/>
            <person name="Ha T.T.T."/>
            <person name="Dugue R."/>
            <person name="Lampietro C."/>
            <person name="Louis A."/>
            <person name="Herpin A."/>
            <person name="Echchiki A."/>
            <person name="Berthelot C."/>
            <person name="Parey E."/>
            <person name="Roest-Crollius H."/>
            <person name="Braasch I."/>
            <person name="Postlethwait J."/>
            <person name="Bobe J."/>
            <person name="Montfort J."/>
            <person name="Bouchez O."/>
            <person name="Begum T."/>
            <person name="Schartl M."/>
            <person name="Guiguen Y."/>
        </authorList>
    </citation>
    <scope>NUCLEOTIDE SEQUENCE [LARGE SCALE GENOMIC DNA]</scope>
    <source>
        <strain evidence="3 4">Indonesia</strain>
        <tissue evidence="3">Blood</tissue>
    </source>
</reference>
<feature type="compositionally biased region" description="Polar residues" evidence="2">
    <location>
        <begin position="686"/>
        <end position="720"/>
    </location>
</feature>
<evidence type="ECO:0000256" key="2">
    <source>
        <dbReference type="SAM" id="MobiDB-lite"/>
    </source>
</evidence>
<dbReference type="InterPro" id="IPR029337">
    <property type="entry name" value="INSYN2"/>
</dbReference>
<feature type="region of interest" description="Disordered" evidence="2">
    <location>
        <begin position="686"/>
        <end position="722"/>
    </location>
</feature>
<feature type="region of interest" description="Disordered" evidence="2">
    <location>
        <begin position="472"/>
        <end position="520"/>
    </location>
</feature>
<keyword evidence="4" id="KW-1185">Reference proteome</keyword>
<feature type="compositionally biased region" description="Low complexity" evidence="2">
    <location>
        <begin position="167"/>
        <end position="176"/>
    </location>
</feature>
<dbReference type="AlphaFoldDB" id="A0A5N5LKY5"/>